<accession>A0A2P2D853</accession>
<dbReference type="EMBL" id="BFAZ01000001">
    <property type="protein sequence ID" value="GBF40800.1"/>
    <property type="molecule type" value="Genomic_DNA"/>
</dbReference>
<evidence type="ECO:0000313" key="3">
    <source>
        <dbReference type="Proteomes" id="UP000245206"/>
    </source>
</evidence>
<feature type="region of interest" description="Disordered" evidence="1">
    <location>
        <begin position="1"/>
        <end position="60"/>
    </location>
</feature>
<evidence type="ECO:0000313" key="2">
    <source>
        <dbReference type="EMBL" id="GBF40800.1"/>
    </source>
</evidence>
<gene>
    <name evidence="2" type="ORF">LPTSP2_00650</name>
</gene>
<comment type="caution">
    <text evidence="2">The sequence shown here is derived from an EMBL/GenBank/DDBJ whole genome shotgun (WGS) entry which is preliminary data.</text>
</comment>
<protein>
    <submittedName>
        <fullName evidence="2">Uncharacterized protein</fullName>
    </submittedName>
</protein>
<dbReference type="Proteomes" id="UP000245206">
    <property type="component" value="Unassembled WGS sequence"/>
</dbReference>
<feature type="compositionally biased region" description="Polar residues" evidence="1">
    <location>
        <begin position="1"/>
        <end position="13"/>
    </location>
</feature>
<keyword evidence="3" id="KW-1185">Reference proteome</keyword>
<feature type="compositionally biased region" description="Basic and acidic residues" evidence="1">
    <location>
        <begin position="49"/>
        <end position="60"/>
    </location>
</feature>
<feature type="compositionally biased region" description="Basic and acidic residues" evidence="1">
    <location>
        <begin position="28"/>
        <end position="41"/>
    </location>
</feature>
<sequence>MGTMNTINIQGNPGLSIPPTLPTQTGKQSEEGKESFPKKTNNEVAGNEAKTKSESKVKPEDLVLKPTPASLEEKLNQIISPEEVKDLLSLVTRTPLPETKSHKVDTKR</sequence>
<reference evidence="3" key="1">
    <citation type="journal article" date="2019" name="Microbiol. Immunol.">
        <title>Molecular and phenotypic characterization of Leptospira johnsonii sp. nov., Leptospira ellinghausenii sp. nov. and Leptospira ryugenii sp. nov. isolated from soil and water in Japan.</title>
        <authorList>
            <person name="Masuzawa T."/>
            <person name="Saito M."/>
            <person name="Nakao R."/>
            <person name="Nikaido Y."/>
            <person name="Matsumoto M."/>
            <person name="Ogawa M."/>
            <person name="Yokoyama M."/>
            <person name="Hidaka Y."/>
            <person name="Tomita J."/>
            <person name="Sakakibara K."/>
            <person name="Suzuki K."/>
            <person name="Yasuda S."/>
            <person name="Sato H."/>
            <person name="Yamaguchi M."/>
            <person name="Yoshida S.I."/>
            <person name="Koizumi N."/>
            <person name="Kawamura Y."/>
        </authorList>
    </citation>
    <scope>NUCLEOTIDE SEQUENCE [LARGE SCALE GENOMIC DNA]</scope>
    <source>
        <strain evidence="3">E18</strain>
    </source>
</reference>
<proteinExistence type="predicted"/>
<evidence type="ECO:0000256" key="1">
    <source>
        <dbReference type="SAM" id="MobiDB-lite"/>
    </source>
</evidence>
<dbReference type="AlphaFoldDB" id="A0A2P2D853"/>
<name>A0A2P2D853_9LEPT</name>
<organism evidence="2 3">
    <name type="scientific">Leptospira ellinghausenii</name>
    <dbReference type="NCBI Taxonomy" id="1917822"/>
    <lineage>
        <taxon>Bacteria</taxon>
        <taxon>Pseudomonadati</taxon>
        <taxon>Spirochaetota</taxon>
        <taxon>Spirochaetia</taxon>
        <taxon>Leptospirales</taxon>
        <taxon>Leptospiraceae</taxon>
        <taxon>Leptospira</taxon>
    </lineage>
</organism>